<proteinExistence type="predicted"/>
<dbReference type="InterPro" id="IPR012334">
    <property type="entry name" value="Pectin_lyas_fold"/>
</dbReference>
<evidence type="ECO:0000313" key="3">
    <source>
        <dbReference type="Proteomes" id="UP000191661"/>
    </source>
</evidence>
<evidence type="ECO:0000259" key="1">
    <source>
        <dbReference type="Pfam" id="PF07705"/>
    </source>
</evidence>
<dbReference type="AlphaFoldDB" id="A0A1V6N2B9"/>
<feature type="domain" description="CARDB" evidence="1">
    <location>
        <begin position="428"/>
        <end position="507"/>
    </location>
</feature>
<organism evidence="2 3">
    <name type="scientific">Methanobrevibacter arboriphilus JCM 13429 = DSM 1125</name>
    <dbReference type="NCBI Taxonomy" id="1300164"/>
    <lineage>
        <taxon>Archaea</taxon>
        <taxon>Methanobacteriati</taxon>
        <taxon>Methanobacteriota</taxon>
        <taxon>Methanomada group</taxon>
        <taxon>Methanobacteria</taxon>
        <taxon>Methanobacteriales</taxon>
        <taxon>Methanobacteriaceae</taxon>
        <taxon>Methanobrevibacter</taxon>
    </lineage>
</organism>
<name>A0A1V6N2B9_METAZ</name>
<evidence type="ECO:0000313" key="2">
    <source>
        <dbReference type="EMBL" id="OQD58646.1"/>
    </source>
</evidence>
<gene>
    <name evidence="2" type="ORF">MBBAR_11c00390</name>
</gene>
<accession>A0A1V6N2B9</accession>
<dbReference type="InterPro" id="IPR011635">
    <property type="entry name" value="CARDB"/>
</dbReference>
<dbReference type="Pfam" id="PF07705">
    <property type="entry name" value="CARDB"/>
    <property type="match status" value="1"/>
</dbReference>
<dbReference type="RefSeq" id="WP_080460493.1">
    <property type="nucleotide sequence ID" value="NZ_JXMW01000011.1"/>
</dbReference>
<sequence length="511" mass="55959">MNRNYILVVIFVLGIFVCLNVASAAPSNLIHVSPNGNDVNSGMSENSSKATLSNAIDSVGSQGTILLSSGVYKGEGNYNITINKNLTIKGTNSNNKSIIDGQNLYNLININNGSIVRFENIVFINAYRDTNGAAIYNAGDATFINCFFNNNFANCNGDIACSEGGRGAAIFNINGNLTVLNCSFTDNTGSMYGGAINNRFGEKVIINNSAFINNKAYSGGGAIDTNGGKYMLITNSLFIGNNLLLFNGLIGRDGGAIVNKESNLTVNYCVFYNNYDYYGNTIFNNAGNTSADFNFWGTNDNISSLYRGFNVNNHYKLLISPTVANNTLKIGDNLNYNTYFSLNTDGSKKGIENLPIFNISVYNNGKLLGEFSTKNIHAKTTKLMSDVSTLTIKLFNSTVSSYGYKAKKVSATNAKTHKPDLKIVKIIRKNNKYYIKVKNIGITTSNKNYLGVYSKGKLISKIKVKSLKKGSSTVLKLAFNKKYLKLLKKFKVDYKNQVNELIENNNIAIYR</sequence>
<comment type="caution">
    <text evidence="2">The sequence shown here is derived from an EMBL/GenBank/DDBJ whole genome shotgun (WGS) entry which is preliminary data.</text>
</comment>
<reference evidence="2 3" key="1">
    <citation type="submission" date="2014-12" db="EMBL/GenBank/DDBJ databases">
        <title>Genome sequence of Methanobrevibacter arboriphilicus DH1, DSM1125.</title>
        <authorList>
            <person name="Poehlein A."/>
            <person name="Thauer R.K."/>
            <person name="Seedorf H."/>
            <person name="Daniel R."/>
        </authorList>
    </citation>
    <scope>NUCLEOTIDE SEQUENCE [LARGE SCALE GENOMIC DNA]</scope>
    <source>
        <strain evidence="2 3">DH1</strain>
    </source>
</reference>
<keyword evidence="3" id="KW-1185">Reference proteome</keyword>
<dbReference type="OrthoDB" id="78475at2157"/>
<dbReference type="SUPFAM" id="SSF51126">
    <property type="entry name" value="Pectin lyase-like"/>
    <property type="match status" value="1"/>
</dbReference>
<dbReference type="Proteomes" id="UP000191661">
    <property type="component" value="Unassembled WGS sequence"/>
</dbReference>
<dbReference type="EMBL" id="JXMW01000011">
    <property type="protein sequence ID" value="OQD58646.1"/>
    <property type="molecule type" value="Genomic_DNA"/>
</dbReference>
<dbReference type="InterPro" id="IPR011050">
    <property type="entry name" value="Pectin_lyase_fold/virulence"/>
</dbReference>
<dbReference type="Gene3D" id="2.160.20.10">
    <property type="entry name" value="Single-stranded right-handed beta-helix, Pectin lyase-like"/>
    <property type="match status" value="1"/>
</dbReference>
<protein>
    <recommendedName>
        <fullName evidence="1">CARDB domain-containing protein</fullName>
    </recommendedName>
</protein>